<evidence type="ECO:0000256" key="3">
    <source>
        <dbReference type="SAM" id="MobiDB-lite"/>
    </source>
</evidence>
<dbReference type="STRING" id="1336337.A0A3N4JC91"/>
<feature type="compositionally biased region" description="Low complexity" evidence="3">
    <location>
        <begin position="326"/>
        <end position="335"/>
    </location>
</feature>
<dbReference type="InterPro" id="IPR012916">
    <property type="entry name" value="RED_N"/>
</dbReference>
<evidence type="ECO:0000313" key="6">
    <source>
        <dbReference type="Proteomes" id="UP000276215"/>
    </source>
</evidence>
<feature type="domain" description="RED-like N-terminal" evidence="4">
    <location>
        <begin position="118"/>
        <end position="210"/>
    </location>
</feature>
<accession>A0A3N4JC91</accession>
<protein>
    <recommendedName>
        <fullName evidence="4">RED-like N-terminal domain-containing protein</fullName>
    </recommendedName>
</protein>
<dbReference type="Proteomes" id="UP000276215">
    <property type="component" value="Unassembled WGS sequence"/>
</dbReference>
<feature type="compositionally biased region" description="Basic and acidic residues" evidence="3">
    <location>
        <begin position="88"/>
        <end position="101"/>
    </location>
</feature>
<name>A0A3N4JC91_9PEZI</name>
<dbReference type="EMBL" id="ML120432">
    <property type="protein sequence ID" value="RPA94897.1"/>
    <property type="molecule type" value="Genomic_DNA"/>
</dbReference>
<evidence type="ECO:0000256" key="1">
    <source>
        <dbReference type="ARBA" id="ARBA00004123"/>
    </source>
</evidence>
<feature type="compositionally biased region" description="Acidic residues" evidence="3">
    <location>
        <begin position="336"/>
        <end position="346"/>
    </location>
</feature>
<feature type="region of interest" description="Disordered" evidence="3">
    <location>
        <begin position="158"/>
        <end position="206"/>
    </location>
</feature>
<organism evidence="5 6">
    <name type="scientific">Choiromyces venosus 120613-1</name>
    <dbReference type="NCBI Taxonomy" id="1336337"/>
    <lineage>
        <taxon>Eukaryota</taxon>
        <taxon>Fungi</taxon>
        <taxon>Dikarya</taxon>
        <taxon>Ascomycota</taxon>
        <taxon>Pezizomycotina</taxon>
        <taxon>Pezizomycetes</taxon>
        <taxon>Pezizales</taxon>
        <taxon>Tuberaceae</taxon>
        <taxon>Choiromyces</taxon>
    </lineage>
</organism>
<dbReference type="OrthoDB" id="3366823at2759"/>
<feature type="compositionally biased region" description="Basic residues" evidence="3">
    <location>
        <begin position="262"/>
        <end position="272"/>
    </location>
</feature>
<feature type="compositionally biased region" description="Low complexity" evidence="3">
    <location>
        <begin position="392"/>
        <end position="413"/>
    </location>
</feature>
<feature type="compositionally biased region" description="Basic and acidic residues" evidence="3">
    <location>
        <begin position="183"/>
        <end position="197"/>
    </location>
</feature>
<evidence type="ECO:0000259" key="4">
    <source>
        <dbReference type="Pfam" id="PF07808"/>
    </source>
</evidence>
<dbReference type="InterPro" id="IPR039896">
    <property type="entry name" value="Red-like"/>
</dbReference>
<feature type="compositionally biased region" description="Pro residues" evidence="3">
    <location>
        <begin position="367"/>
        <end position="381"/>
    </location>
</feature>
<feature type="compositionally biased region" description="Acidic residues" evidence="3">
    <location>
        <begin position="164"/>
        <end position="182"/>
    </location>
</feature>
<proteinExistence type="predicted"/>
<reference evidence="5 6" key="1">
    <citation type="journal article" date="2018" name="Nat. Ecol. Evol.">
        <title>Pezizomycetes genomes reveal the molecular basis of ectomycorrhizal truffle lifestyle.</title>
        <authorList>
            <person name="Murat C."/>
            <person name="Payen T."/>
            <person name="Noel B."/>
            <person name="Kuo A."/>
            <person name="Morin E."/>
            <person name="Chen J."/>
            <person name="Kohler A."/>
            <person name="Krizsan K."/>
            <person name="Balestrini R."/>
            <person name="Da Silva C."/>
            <person name="Montanini B."/>
            <person name="Hainaut M."/>
            <person name="Levati E."/>
            <person name="Barry K.W."/>
            <person name="Belfiori B."/>
            <person name="Cichocki N."/>
            <person name="Clum A."/>
            <person name="Dockter R.B."/>
            <person name="Fauchery L."/>
            <person name="Guy J."/>
            <person name="Iotti M."/>
            <person name="Le Tacon F."/>
            <person name="Lindquist E.A."/>
            <person name="Lipzen A."/>
            <person name="Malagnac F."/>
            <person name="Mello A."/>
            <person name="Molinier V."/>
            <person name="Miyauchi S."/>
            <person name="Poulain J."/>
            <person name="Riccioni C."/>
            <person name="Rubini A."/>
            <person name="Sitrit Y."/>
            <person name="Splivallo R."/>
            <person name="Traeger S."/>
            <person name="Wang M."/>
            <person name="Zifcakova L."/>
            <person name="Wipf D."/>
            <person name="Zambonelli A."/>
            <person name="Paolocci F."/>
            <person name="Nowrousian M."/>
            <person name="Ottonello S."/>
            <person name="Baldrian P."/>
            <person name="Spatafora J.W."/>
            <person name="Henrissat B."/>
            <person name="Nagy L.G."/>
            <person name="Aury J.M."/>
            <person name="Wincker P."/>
            <person name="Grigoriev I.V."/>
            <person name="Bonfante P."/>
            <person name="Martin F.M."/>
        </authorList>
    </citation>
    <scope>NUCLEOTIDE SEQUENCE [LARGE SCALE GENOMIC DNA]</scope>
    <source>
        <strain evidence="5 6">120613-1</strain>
    </source>
</reference>
<feature type="compositionally biased region" description="Polar residues" evidence="3">
    <location>
        <begin position="15"/>
        <end position="26"/>
    </location>
</feature>
<dbReference type="Pfam" id="PF07808">
    <property type="entry name" value="RED_N"/>
    <property type="match status" value="1"/>
</dbReference>
<dbReference type="PANTHER" id="PTHR12765">
    <property type="entry name" value="RED PROTEIN IK FACTOR CYTOKINE IK"/>
    <property type="match status" value="1"/>
</dbReference>
<feature type="region of interest" description="Disordered" evidence="3">
    <location>
        <begin position="259"/>
        <end position="413"/>
    </location>
</feature>
<feature type="compositionally biased region" description="Basic and acidic residues" evidence="3">
    <location>
        <begin position="347"/>
        <end position="361"/>
    </location>
</feature>
<feature type="region of interest" description="Disordered" evidence="3">
    <location>
        <begin position="428"/>
        <end position="517"/>
    </location>
</feature>
<dbReference type="AlphaFoldDB" id="A0A3N4JC91"/>
<feature type="compositionally biased region" description="Basic residues" evidence="3">
    <location>
        <begin position="482"/>
        <end position="492"/>
    </location>
</feature>
<comment type="subcellular location">
    <subcellularLocation>
        <location evidence="1">Nucleus</location>
    </subcellularLocation>
</comment>
<feature type="compositionally biased region" description="Polar residues" evidence="3">
    <location>
        <begin position="48"/>
        <end position="67"/>
    </location>
</feature>
<keyword evidence="2" id="KW-0539">Nucleus</keyword>
<keyword evidence="6" id="KW-1185">Reference proteome</keyword>
<sequence length="517" mass="55898">MNNAQFRKLLETPRPANTSNSQNAPSATPALGSKLRSSIPMTPRSVLGGSSTQSEFARQLAANNASEQKAKKFRSSAAPLGTRLPEGYVDRTKDRDDNDDRDRRLAALEELYKEGGIEHEEYVRQTKLLGGDVSSTHLVKGLDFKLLERVRGGEDVMRSIRDAGDDDEAGEGENSEDGDEDVLDKALEKEVVPEKKEERKKKGNLAPKTRVEILAELKRSKEAAKPVSVLGSKFKKIGVKEEKKEENGAKVKYVMGADGKVKKMVKKDKTKKKSDEPEPVSTSVMGMMPPPPMPGKAQEKKVEEEDEDIDIFEGAGTEYNPLAGMDSDSSSSSSSSEEEEGEEGEEGEIHPPKKSKSEKAPESSSNRPPPPPYPMPPPSSTPKPKINYFNEPTSSSSSSGTYQPPSSASALLSSNPELAAALTKASTLNAFSTPSEDEGEKRRKALTEAADRDAFDIDFGFGGSRDFGDEDDDDGTVAKSGGGKKRKRGGKPKKGDKNDAGVVGRIVEERYGGGSRK</sequence>
<gene>
    <name evidence="5" type="ORF">L873DRAFT_1813720</name>
</gene>
<feature type="compositionally biased region" description="Basic and acidic residues" evidence="3">
    <location>
        <begin position="439"/>
        <end position="455"/>
    </location>
</feature>
<evidence type="ECO:0000313" key="5">
    <source>
        <dbReference type="EMBL" id="RPA94897.1"/>
    </source>
</evidence>
<feature type="region of interest" description="Disordered" evidence="3">
    <location>
        <begin position="1"/>
        <end position="101"/>
    </location>
</feature>
<evidence type="ECO:0000256" key="2">
    <source>
        <dbReference type="ARBA" id="ARBA00023242"/>
    </source>
</evidence>
<dbReference type="GO" id="GO:0005634">
    <property type="term" value="C:nucleus"/>
    <property type="evidence" value="ECO:0007669"/>
    <property type="project" value="UniProtKB-SubCell"/>
</dbReference>